<organism evidence="2 3">
    <name type="scientific">Staphylotrichum longicolle</name>
    <dbReference type="NCBI Taxonomy" id="669026"/>
    <lineage>
        <taxon>Eukaryota</taxon>
        <taxon>Fungi</taxon>
        <taxon>Dikarya</taxon>
        <taxon>Ascomycota</taxon>
        <taxon>Pezizomycotina</taxon>
        <taxon>Sordariomycetes</taxon>
        <taxon>Sordariomycetidae</taxon>
        <taxon>Sordariales</taxon>
        <taxon>Chaetomiaceae</taxon>
        <taxon>Staphylotrichum</taxon>
    </lineage>
</organism>
<feature type="region of interest" description="Disordered" evidence="1">
    <location>
        <begin position="53"/>
        <end position="110"/>
    </location>
</feature>
<evidence type="ECO:0000313" key="3">
    <source>
        <dbReference type="Proteomes" id="UP001197093"/>
    </source>
</evidence>
<dbReference type="InterPro" id="IPR018790">
    <property type="entry name" value="DUF2358"/>
</dbReference>
<keyword evidence="3" id="KW-1185">Reference proteome</keyword>
<sequence>MPLLGTYSTQPNVSPREELALSSARQCSASLDDSRLPGAVAVEKLDTPVLYLSTNARPSRPSPLPTPAKKNLTTLQQPTPPPNPPPDLALFTSNPPLFSPEPGNNKPPDERKVKLGKTLRILQSHLPTLLQSPLPQQILSPHITLHLFPSTHPHLPTVSGRVAYIAALWSSPIAWNRVPLVGNVRLEILSERMVDGGAGAGAGPVYLSSGGDGRRPEGACGEQLIVRWRTVGKGGWLGGLRLGSGGACCEGEGERGVLRRGKGSGGGGQGKEGVRGNAGEEGEGEVKAPVGMAQAVGASNKEFTGLFILTLTARAGF</sequence>
<dbReference type="AlphaFoldDB" id="A0AAD4EPN0"/>
<accession>A0AAD4EPN0</accession>
<evidence type="ECO:0000256" key="1">
    <source>
        <dbReference type="SAM" id="MobiDB-lite"/>
    </source>
</evidence>
<dbReference type="PANTHER" id="PTHR31094">
    <property type="entry name" value="RIKEN CDNA 2310061I04 GENE"/>
    <property type="match status" value="1"/>
</dbReference>
<feature type="region of interest" description="Disordered" evidence="1">
    <location>
        <begin position="1"/>
        <end position="21"/>
    </location>
</feature>
<dbReference type="PANTHER" id="PTHR31094:SF2">
    <property type="entry name" value="RIKEN CDNA 2310061I04 GENE"/>
    <property type="match status" value="1"/>
</dbReference>
<comment type="caution">
    <text evidence="2">The sequence shown here is derived from an EMBL/GenBank/DDBJ whole genome shotgun (WGS) entry which is preliminary data.</text>
</comment>
<feature type="region of interest" description="Disordered" evidence="1">
    <location>
        <begin position="259"/>
        <end position="285"/>
    </location>
</feature>
<evidence type="ECO:0000313" key="2">
    <source>
        <dbReference type="EMBL" id="KAG7285177.1"/>
    </source>
</evidence>
<dbReference type="InterPro" id="IPR031342">
    <property type="entry name" value="Mug163-like"/>
</dbReference>
<proteinExistence type="predicted"/>
<protein>
    <submittedName>
        <fullName evidence="2">Uncharacterized protein</fullName>
    </submittedName>
</protein>
<feature type="compositionally biased region" description="Pro residues" evidence="1">
    <location>
        <begin position="78"/>
        <end position="87"/>
    </location>
</feature>
<name>A0AAD4EPN0_9PEZI</name>
<dbReference type="Proteomes" id="UP001197093">
    <property type="component" value="Unassembled WGS sequence"/>
</dbReference>
<feature type="compositionally biased region" description="Polar residues" evidence="1">
    <location>
        <begin position="1"/>
        <end position="13"/>
    </location>
</feature>
<gene>
    <name evidence="2" type="ORF">NEMBOFW57_009798</name>
</gene>
<dbReference type="Pfam" id="PF17119">
    <property type="entry name" value="MMU163"/>
    <property type="match status" value="1"/>
</dbReference>
<reference evidence="2" key="1">
    <citation type="submission" date="2023-02" db="EMBL/GenBank/DDBJ databases">
        <authorList>
            <person name="Palmer J.M."/>
        </authorList>
    </citation>
    <scope>NUCLEOTIDE SEQUENCE</scope>
    <source>
        <strain evidence="2">FW57</strain>
    </source>
</reference>
<dbReference type="EMBL" id="JAHCVI010000005">
    <property type="protein sequence ID" value="KAG7285177.1"/>
    <property type="molecule type" value="Genomic_DNA"/>
</dbReference>